<dbReference type="GO" id="GO:0061630">
    <property type="term" value="F:ubiquitin protein ligase activity"/>
    <property type="evidence" value="ECO:0007669"/>
    <property type="project" value="TreeGrafter"/>
</dbReference>
<proteinExistence type="predicted"/>
<sequence length="551" mass="61085">MTATGLQILTLDLHDINSGDLHFQEINETLAYSYAEVNKIRTLSTTGTTAGNDIDGLLYTPTLPAGVCDQAAQYIPRNATHTYDLPQKVELHLMALAPWIDANCTLAYLQAVRTQNVYAFLFYLPDNGTSIPPAANDAVWSLKDGGRWKRSSYFPVYAIPGMVGQTLMTQLSIYSGNVTGVPNGHELANLYSPSDYIRLAGEVNTERVNRLPSLWVFLLIVLGIVLFIIASTSFSMHWIQRRRRDRLRRRVVTGEVDLEALGIRKLKVPQEVLDQMPIYHYTGPPSKEIESPSLAHIGMVETRNVPSAQQSLASPVSDTFSQSQTSTTQHFLQPTCAICLDDFISNNSMVRELPCRHIFHPECIDPFMRENSSLCPMCKKTVLPKGYCPANITNVMVRREHMVRRLRDRVPAEEQLPQEGSLPRVRDAVRTAVTGGRRVFSAPVRSSSRPVDVELQDTATGMPLSAPRPASAHGTPTATVTGDGRPCAASPEPPPPPEDPNEAENRRDYPRQRASAVIDSQQAVVDNAIQAEDARRSRWRKAVGRVWPGLA</sequence>
<keyword evidence="1" id="KW-0863">Zinc-finger</keyword>
<dbReference type="GO" id="GO:0006511">
    <property type="term" value="P:ubiquitin-dependent protein catabolic process"/>
    <property type="evidence" value="ECO:0007669"/>
    <property type="project" value="TreeGrafter"/>
</dbReference>
<dbReference type="CDD" id="cd16454">
    <property type="entry name" value="RING-H2_PA-TM-RING"/>
    <property type="match status" value="1"/>
</dbReference>
<evidence type="ECO:0000313" key="6">
    <source>
        <dbReference type="Proteomes" id="UP000800235"/>
    </source>
</evidence>
<dbReference type="PANTHER" id="PTHR22765">
    <property type="entry name" value="RING FINGER AND PROTEASE ASSOCIATED DOMAIN-CONTAINING"/>
    <property type="match status" value="1"/>
</dbReference>
<evidence type="ECO:0000313" key="5">
    <source>
        <dbReference type="EMBL" id="KAF2435939.1"/>
    </source>
</evidence>
<accession>A0A9P4P0H8</accession>
<feature type="transmembrane region" description="Helical" evidence="3">
    <location>
        <begin position="214"/>
        <end position="239"/>
    </location>
</feature>
<evidence type="ECO:0000256" key="3">
    <source>
        <dbReference type="SAM" id="Phobius"/>
    </source>
</evidence>
<evidence type="ECO:0000259" key="4">
    <source>
        <dbReference type="PROSITE" id="PS50089"/>
    </source>
</evidence>
<dbReference type="Gene3D" id="3.30.40.10">
    <property type="entry name" value="Zinc/RING finger domain, C3HC4 (zinc finger)"/>
    <property type="match status" value="1"/>
</dbReference>
<keyword evidence="1" id="KW-0479">Metal-binding</keyword>
<feature type="region of interest" description="Disordered" evidence="2">
    <location>
        <begin position="460"/>
        <end position="522"/>
    </location>
</feature>
<dbReference type="AlphaFoldDB" id="A0A9P4P0H8"/>
<reference evidence="5" key="1">
    <citation type="journal article" date="2020" name="Stud. Mycol.">
        <title>101 Dothideomycetes genomes: a test case for predicting lifestyles and emergence of pathogens.</title>
        <authorList>
            <person name="Haridas S."/>
            <person name="Albert R."/>
            <person name="Binder M."/>
            <person name="Bloem J."/>
            <person name="Labutti K."/>
            <person name="Salamov A."/>
            <person name="Andreopoulos B."/>
            <person name="Baker S."/>
            <person name="Barry K."/>
            <person name="Bills G."/>
            <person name="Bluhm B."/>
            <person name="Cannon C."/>
            <person name="Castanera R."/>
            <person name="Culley D."/>
            <person name="Daum C."/>
            <person name="Ezra D."/>
            <person name="Gonzalez J."/>
            <person name="Henrissat B."/>
            <person name="Kuo A."/>
            <person name="Liang C."/>
            <person name="Lipzen A."/>
            <person name="Lutzoni F."/>
            <person name="Magnuson J."/>
            <person name="Mondo S."/>
            <person name="Nolan M."/>
            <person name="Ohm R."/>
            <person name="Pangilinan J."/>
            <person name="Park H.-J."/>
            <person name="Ramirez L."/>
            <person name="Alfaro M."/>
            <person name="Sun H."/>
            <person name="Tritt A."/>
            <person name="Yoshinaga Y."/>
            <person name="Zwiers L.-H."/>
            <person name="Turgeon B."/>
            <person name="Goodwin S."/>
            <person name="Spatafora J."/>
            <person name="Crous P."/>
            <person name="Grigoriev I."/>
        </authorList>
    </citation>
    <scope>NUCLEOTIDE SEQUENCE</scope>
    <source>
        <strain evidence="5">CBS 130266</strain>
    </source>
</reference>
<comment type="caution">
    <text evidence="5">The sequence shown here is derived from an EMBL/GenBank/DDBJ whole genome shotgun (WGS) entry which is preliminary data.</text>
</comment>
<dbReference type="Proteomes" id="UP000800235">
    <property type="component" value="Unassembled WGS sequence"/>
</dbReference>
<dbReference type="Pfam" id="PF13639">
    <property type="entry name" value="zf-RING_2"/>
    <property type="match status" value="1"/>
</dbReference>
<gene>
    <name evidence="5" type="ORF">EJ08DRAFT_295542</name>
</gene>
<dbReference type="InterPro" id="IPR051826">
    <property type="entry name" value="E3_ubiquitin-ligase_domain"/>
</dbReference>
<keyword evidence="3" id="KW-0812">Transmembrane</keyword>
<evidence type="ECO:0000256" key="1">
    <source>
        <dbReference type="PROSITE-ProRule" id="PRU00175"/>
    </source>
</evidence>
<keyword evidence="1" id="KW-0862">Zinc</keyword>
<dbReference type="InterPro" id="IPR013083">
    <property type="entry name" value="Znf_RING/FYVE/PHD"/>
</dbReference>
<organism evidence="5 6">
    <name type="scientific">Tothia fuscella</name>
    <dbReference type="NCBI Taxonomy" id="1048955"/>
    <lineage>
        <taxon>Eukaryota</taxon>
        <taxon>Fungi</taxon>
        <taxon>Dikarya</taxon>
        <taxon>Ascomycota</taxon>
        <taxon>Pezizomycotina</taxon>
        <taxon>Dothideomycetes</taxon>
        <taxon>Pleosporomycetidae</taxon>
        <taxon>Venturiales</taxon>
        <taxon>Cylindrosympodiaceae</taxon>
        <taxon>Tothia</taxon>
    </lineage>
</organism>
<dbReference type="SUPFAM" id="SSF57850">
    <property type="entry name" value="RING/U-box"/>
    <property type="match status" value="1"/>
</dbReference>
<keyword evidence="6" id="KW-1185">Reference proteome</keyword>
<dbReference type="PANTHER" id="PTHR22765:SF416">
    <property type="entry name" value="E3 UBIQUITIN-PROTEIN LIGASE GODZILLA"/>
    <property type="match status" value="1"/>
</dbReference>
<feature type="region of interest" description="Disordered" evidence="2">
    <location>
        <begin position="532"/>
        <end position="551"/>
    </location>
</feature>
<dbReference type="InterPro" id="IPR001841">
    <property type="entry name" value="Znf_RING"/>
</dbReference>
<dbReference type="SMART" id="SM00184">
    <property type="entry name" value="RING"/>
    <property type="match status" value="1"/>
</dbReference>
<dbReference type="GO" id="GO:0008270">
    <property type="term" value="F:zinc ion binding"/>
    <property type="evidence" value="ECO:0007669"/>
    <property type="project" value="UniProtKB-KW"/>
</dbReference>
<dbReference type="GO" id="GO:0005737">
    <property type="term" value="C:cytoplasm"/>
    <property type="evidence" value="ECO:0007669"/>
    <property type="project" value="TreeGrafter"/>
</dbReference>
<evidence type="ECO:0000256" key="2">
    <source>
        <dbReference type="SAM" id="MobiDB-lite"/>
    </source>
</evidence>
<dbReference type="EMBL" id="MU007012">
    <property type="protein sequence ID" value="KAF2435939.1"/>
    <property type="molecule type" value="Genomic_DNA"/>
</dbReference>
<feature type="domain" description="RING-type" evidence="4">
    <location>
        <begin position="336"/>
        <end position="379"/>
    </location>
</feature>
<keyword evidence="3" id="KW-1133">Transmembrane helix</keyword>
<protein>
    <recommendedName>
        <fullName evidence="4">RING-type domain-containing protein</fullName>
    </recommendedName>
</protein>
<keyword evidence="3" id="KW-0472">Membrane</keyword>
<dbReference type="OrthoDB" id="21204at2759"/>
<dbReference type="PROSITE" id="PS50089">
    <property type="entry name" value="ZF_RING_2"/>
    <property type="match status" value="1"/>
</dbReference>
<name>A0A9P4P0H8_9PEZI</name>